<dbReference type="EMBL" id="JAMYWD010000011">
    <property type="protein sequence ID" value="KAJ4954636.1"/>
    <property type="molecule type" value="Genomic_DNA"/>
</dbReference>
<dbReference type="InterPro" id="IPR053772">
    <property type="entry name" value="At1g61320/At1g61330-like"/>
</dbReference>
<reference evidence="2" key="1">
    <citation type="journal article" date="2023" name="Plant J.">
        <title>The genome of the king protea, Protea cynaroides.</title>
        <authorList>
            <person name="Chang J."/>
            <person name="Duong T.A."/>
            <person name="Schoeman C."/>
            <person name="Ma X."/>
            <person name="Roodt D."/>
            <person name="Barker N."/>
            <person name="Li Z."/>
            <person name="Van de Peer Y."/>
            <person name="Mizrachi E."/>
        </authorList>
    </citation>
    <scope>NUCLEOTIDE SEQUENCE</scope>
    <source>
        <tissue evidence="2">Young leaves</tissue>
    </source>
</reference>
<protein>
    <recommendedName>
        <fullName evidence="1">F-box domain-containing protein</fullName>
    </recommendedName>
</protein>
<dbReference type="InterPro" id="IPR032675">
    <property type="entry name" value="LRR_dom_sf"/>
</dbReference>
<dbReference type="PANTHER" id="PTHR34145">
    <property type="entry name" value="OS02G0105600 PROTEIN"/>
    <property type="match status" value="1"/>
</dbReference>
<dbReference type="OrthoDB" id="1932213at2759"/>
<dbReference type="Pfam" id="PF23622">
    <property type="entry name" value="LRR_At1g61320_AtMIF1"/>
    <property type="match status" value="1"/>
</dbReference>
<accession>A0A9Q0GUX4</accession>
<dbReference type="InterPro" id="IPR001810">
    <property type="entry name" value="F-box_dom"/>
</dbReference>
<evidence type="ECO:0000313" key="2">
    <source>
        <dbReference type="EMBL" id="KAJ4954636.1"/>
    </source>
</evidence>
<organism evidence="2 3">
    <name type="scientific">Protea cynaroides</name>
    <dbReference type="NCBI Taxonomy" id="273540"/>
    <lineage>
        <taxon>Eukaryota</taxon>
        <taxon>Viridiplantae</taxon>
        <taxon>Streptophyta</taxon>
        <taxon>Embryophyta</taxon>
        <taxon>Tracheophyta</taxon>
        <taxon>Spermatophyta</taxon>
        <taxon>Magnoliopsida</taxon>
        <taxon>Proteales</taxon>
        <taxon>Proteaceae</taxon>
        <taxon>Protea</taxon>
    </lineage>
</organism>
<evidence type="ECO:0000313" key="3">
    <source>
        <dbReference type="Proteomes" id="UP001141806"/>
    </source>
</evidence>
<dbReference type="SMART" id="SM00579">
    <property type="entry name" value="FBD"/>
    <property type="match status" value="1"/>
</dbReference>
<dbReference type="SUPFAM" id="SSF52058">
    <property type="entry name" value="L domain-like"/>
    <property type="match status" value="1"/>
</dbReference>
<keyword evidence="3" id="KW-1185">Reference proteome</keyword>
<evidence type="ECO:0000259" key="1">
    <source>
        <dbReference type="PROSITE" id="PS50181"/>
    </source>
</evidence>
<dbReference type="InterPro" id="IPR055357">
    <property type="entry name" value="LRR_At1g61320_AtMIF1"/>
</dbReference>
<dbReference type="PANTHER" id="PTHR34145:SF28">
    <property type="entry name" value="F-BOX DOMAIN-CONTAINING PROTEIN"/>
    <property type="match status" value="1"/>
</dbReference>
<dbReference type="AlphaFoldDB" id="A0A9Q0GUX4"/>
<comment type="caution">
    <text evidence="2">The sequence shown here is derived from an EMBL/GenBank/DDBJ whole genome shotgun (WGS) entry which is preliminary data.</text>
</comment>
<sequence>MALEKLEIMEDRISEMPEQILHSILSLCTLKEAMATSILSKKWKDFVSSFMAFTSTLNLDVANMIGCGYGKEFWAEDDRRCEFIRWADLILQLNQRQNVDVFRVQFYLGQESAHHLDRWTAYAAEKGVQELVLDLDMCNKYLLEDDLYNFPCWLFPQDKEPHIKHLFLNSCILRLPPDFRALSSLLVLSLENVLISEEDILYILSNSLLLESLKVKNCPSLVSLKIDGPCPQLKHLSISWCHHLENIEIVAIKLLSFEYVGIMPKLSFKFVPQLVTVSIYTKWGNLSSGITDVLGRLATDTPRLENLLLLTPTMKEYVLPAKLSASINLKKLVLMVRTSNRGSLIPFTAAFLKVSPFLQKFMLHLMAGSPCKGIVTEVKHSSSECLHHQLKEVQISGFRGSPDEIELASYILRISPALEKLTIDTKFTNYDGEGTWNKIDINRLWSDSLRVHIHKSLSRLAPPNVQLIVL</sequence>
<dbReference type="Gene3D" id="3.80.10.10">
    <property type="entry name" value="Ribonuclease Inhibitor"/>
    <property type="match status" value="1"/>
</dbReference>
<feature type="domain" description="F-box" evidence="1">
    <location>
        <begin position="10"/>
        <end position="56"/>
    </location>
</feature>
<dbReference type="InterPro" id="IPR006566">
    <property type="entry name" value="FBD"/>
</dbReference>
<proteinExistence type="predicted"/>
<dbReference type="Proteomes" id="UP001141806">
    <property type="component" value="Unassembled WGS sequence"/>
</dbReference>
<gene>
    <name evidence="2" type="ORF">NE237_011419</name>
</gene>
<dbReference type="InterPro" id="IPR036047">
    <property type="entry name" value="F-box-like_dom_sf"/>
</dbReference>
<dbReference type="SUPFAM" id="SSF81383">
    <property type="entry name" value="F-box domain"/>
    <property type="match status" value="1"/>
</dbReference>
<name>A0A9Q0GUX4_9MAGN</name>
<dbReference type="Pfam" id="PF00646">
    <property type="entry name" value="F-box"/>
    <property type="match status" value="1"/>
</dbReference>
<dbReference type="PROSITE" id="PS50181">
    <property type="entry name" value="FBOX"/>
    <property type="match status" value="1"/>
</dbReference>